<reference evidence="3" key="1">
    <citation type="submission" date="2013-08" db="EMBL/GenBank/DDBJ databases">
        <authorList>
            <person name="Mendez C."/>
            <person name="Richter M."/>
            <person name="Ferrer M."/>
            <person name="Sanchez J."/>
        </authorList>
    </citation>
    <scope>NUCLEOTIDE SEQUENCE</scope>
</reference>
<dbReference type="EMBL" id="AUZZ01007826">
    <property type="protein sequence ID" value="EQD40915.1"/>
    <property type="molecule type" value="Genomic_DNA"/>
</dbReference>
<feature type="transmembrane region" description="Helical" evidence="1">
    <location>
        <begin position="6"/>
        <end position="27"/>
    </location>
</feature>
<sequence length="582" mass="64162">MFSAGTLEYILTLGITISFAGFIIFAIRARKDISQAMRGAGVGRMQMLAALAVVIVFAAMVLSIVKPTQQLFFDDILYQGGALSMMHSGQAWQCNFGSPTQCFTGLIFHEPVGTAFNVAIAFAVGGVYQYSAYGIFFLLTALSVLLVFAITVLMLRKFIYGIYAELLFALSPALMVWAFPTTSDLTMLAYSLIAVFSIMVFIQRKNINTFGMVLFSISLAAYMKVDAAIYLVLIPLIFLILDDKSVLKSMHSNIKRVRRNLLNTKVLLLLLFFVIAISGELTYAALEYRTGGYGYKGTFIQNTCNPSSSISYVNVTHKIDLQNFGANTCANIAFWFDAFQGGITYYHIMQPIFFTFLGVIGVIVMLPYRRRDALALLIWFFAFFVLYTSFYAGSVTYGVDWRFVLSMIAQVSILGGFGAGAIILAAKRFAGQRGYIAAVLAVSLLIAYSFYSMVPDLGVNPSSIGQAQQARFYQNFVYANANAIPRSCLVFSFDPELFNLNGLSSIQFGNITSAYTQSGLVSYHKDYPCLVVDYGYWCHTARFGGLCNTVKGTFNLSAIAVTVDNFSGTADTFGLYRVNGLR</sequence>
<feature type="transmembrane region" description="Helical" evidence="1">
    <location>
        <begin position="48"/>
        <end position="65"/>
    </location>
</feature>
<feature type="transmembrane region" description="Helical" evidence="1">
    <location>
        <begin position="404"/>
        <end position="426"/>
    </location>
</feature>
<feature type="transmembrane region" description="Helical" evidence="1">
    <location>
        <begin position="373"/>
        <end position="392"/>
    </location>
</feature>
<gene>
    <name evidence="3" type="ORF">B2A_10872</name>
</gene>
<feature type="transmembrane region" description="Helical" evidence="1">
    <location>
        <begin position="132"/>
        <end position="155"/>
    </location>
</feature>
<keyword evidence="1" id="KW-1133">Transmembrane helix</keyword>
<proteinExistence type="predicted"/>
<feature type="transmembrane region" description="Helical" evidence="1">
    <location>
        <begin position="267"/>
        <end position="286"/>
    </location>
</feature>
<dbReference type="InterPro" id="IPR038731">
    <property type="entry name" value="RgtA/B/C-like"/>
</dbReference>
<reference evidence="3" key="2">
    <citation type="journal article" date="2014" name="ISME J.">
        <title>Microbial stratification in low pH oxic and suboxic macroscopic growths along an acid mine drainage.</title>
        <authorList>
            <person name="Mendez-Garcia C."/>
            <person name="Mesa V."/>
            <person name="Sprenger R.R."/>
            <person name="Richter M."/>
            <person name="Diez M.S."/>
            <person name="Solano J."/>
            <person name="Bargiela R."/>
            <person name="Golyshina O.V."/>
            <person name="Manteca A."/>
            <person name="Ramos J.L."/>
            <person name="Gallego J.R."/>
            <person name="Llorente I."/>
            <person name="Martins Dos Santos V.A."/>
            <person name="Jensen O.N."/>
            <person name="Pelaez A.I."/>
            <person name="Sanchez J."/>
            <person name="Ferrer M."/>
        </authorList>
    </citation>
    <scope>NUCLEOTIDE SEQUENCE</scope>
</reference>
<evidence type="ECO:0000259" key="2">
    <source>
        <dbReference type="Pfam" id="PF13231"/>
    </source>
</evidence>
<keyword evidence="1" id="KW-0812">Transmembrane</keyword>
<feature type="transmembrane region" description="Helical" evidence="1">
    <location>
        <begin position="435"/>
        <end position="454"/>
    </location>
</feature>
<comment type="caution">
    <text evidence="3">The sequence shown here is derived from an EMBL/GenBank/DDBJ whole genome shotgun (WGS) entry which is preliminary data.</text>
</comment>
<dbReference type="AlphaFoldDB" id="T1AG45"/>
<keyword evidence="1" id="KW-0472">Membrane</keyword>
<evidence type="ECO:0000313" key="3">
    <source>
        <dbReference type="EMBL" id="EQD40915.1"/>
    </source>
</evidence>
<feature type="transmembrane region" description="Helical" evidence="1">
    <location>
        <begin position="162"/>
        <end position="179"/>
    </location>
</feature>
<evidence type="ECO:0000256" key="1">
    <source>
        <dbReference type="SAM" id="Phobius"/>
    </source>
</evidence>
<dbReference type="Pfam" id="PF13231">
    <property type="entry name" value="PMT_2"/>
    <property type="match status" value="1"/>
</dbReference>
<name>T1AG45_9ZZZZ</name>
<protein>
    <recommendedName>
        <fullName evidence="2">Glycosyltransferase RgtA/B/C/D-like domain-containing protein</fullName>
    </recommendedName>
</protein>
<feature type="transmembrane region" description="Helical" evidence="1">
    <location>
        <begin position="229"/>
        <end position="247"/>
    </location>
</feature>
<organism evidence="3">
    <name type="scientific">mine drainage metagenome</name>
    <dbReference type="NCBI Taxonomy" id="410659"/>
    <lineage>
        <taxon>unclassified sequences</taxon>
        <taxon>metagenomes</taxon>
        <taxon>ecological metagenomes</taxon>
    </lineage>
</organism>
<accession>T1AG45</accession>
<feature type="transmembrane region" description="Helical" evidence="1">
    <location>
        <begin position="345"/>
        <end position="366"/>
    </location>
</feature>
<feature type="transmembrane region" description="Helical" evidence="1">
    <location>
        <begin position="185"/>
        <end position="202"/>
    </location>
</feature>
<feature type="domain" description="Glycosyltransferase RgtA/B/C/D-like" evidence="2">
    <location>
        <begin position="110"/>
        <end position="251"/>
    </location>
</feature>